<gene>
    <name evidence="1" type="ORF">SAMN02745857_03859</name>
</gene>
<dbReference type="EMBL" id="FWXD01000035">
    <property type="protein sequence ID" value="SMC29471.1"/>
    <property type="molecule type" value="Genomic_DNA"/>
</dbReference>
<evidence type="ECO:0000313" key="1">
    <source>
        <dbReference type="EMBL" id="SMC29471.1"/>
    </source>
</evidence>
<organism evidence="1 2">
    <name type="scientific">Andreprevotia lacus DSM 23236</name>
    <dbReference type="NCBI Taxonomy" id="1121001"/>
    <lineage>
        <taxon>Bacteria</taxon>
        <taxon>Pseudomonadati</taxon>
        <taxon>Pseudomonadota</taxon>
        <taxon>Betaproteobacteria</taxon>
        <taxon>Neisseriales</taxon>
        <taxon>Chitinibacteraceae</taxon>
        <taxon>Andreprevotia</taxon>
    </lineage>
</organism>
<evidence type="ECO:0000313" key="2">
    <source>
        <dbReference type="Proteomes" id="UP000192761"/>
    </source>
</evidence>
<dbReference type="AlphaFoldDB" id="A0A1W1Y100"/>
<sequence length="203" mass="22425">MHPPSLVVHLESSLAEYIAVEASAQDVVLAGLRWEAPYWPELAVGWLEQGLPIDVEIASCLESIVERTKWPQPLRHRAQALLTVWRAKQDAGYFQVETILANGVVVGRNAYSDIPVGATFISLRKTKLVGDLGNFQSIELGEIAQVALQLDKVKWFHRFIDIVPRGHSAGLYLSGTGLDVLADALRGCEKGEYVSLHLPETCR</sequence>
<keyword evidence="2" id="KW-1185">Reference proteome</keyword>
<proteinExistence type="predicted"/>
<dbReference type="Proteomes" id="UP000192761">
    <property type="component" value="Unassembled WGS sequence"/>
</dbReference>
<dbReference type="STRING" id="1121001.SAMN02745857_03859"/>
<name>A0A1W1Y100_9NEIS</name>
<accession>A0A1W1Y100</accession>
<reference evidence="1 2" key="1">
    <citation type="submission" date="2017-04" db="EMBL/GenBank/DDBJ databases">
        <authorList>
            <person name="Afonso C.L."/>
            <person name="Miller P.J."/>
            <person name="Scott M.A."/>
            <person name="Spackman E."/>
            <person name="Goraichik I."/>
            <person name="Dimitrov K.M."/>
            <person name="Suarez D.L."/>
            <person name="Swayne D.E."/>
        </authorList>
    </citation>
    <scope>NUCLEOTIDE SEQUENCE [LARGE SCALE GENOMIC DNA]</scope>
    <source>
        <strain evidence="1 2">DSM 23236</strain>
    </source>
</reference>
<protein>
    <submittedName>
        <fullName evidence="1">Uncharacterized protein</fullName>
    </submittedName>
</protein>